<evidence type="ECO:0000313" key="1">
    <source>
        <dbReference type="EMBL" id="ETR67141.1"/>
    </source>
</evidence>
<reference evidence="2" key="1">
    <citation type="submission" date="2012-11" db="EMBL/GenBank/DDBJ databases">
        <authorList>
            <person name="Lucero-Rivera Y.E."/>
            <person name="Tovar-Ramirez D."/>
        </authorList>
    </citation>
    <scope>NUCLEOTIDE SEQUENCE [LARGE SCALE GENOMIC DNA]</scope>
    <source>
        <strain evidence="2">Araruama</strain>
    </source>
</reference>
<dbReference type="Gene3D" id="2.30.30.110">
    <property type="match status" value="1"/>
</dbReference>
<dbReference type="PANTHER" id="PTHR33988">
    <property type="entry name" value="ENDORIBONUCLEASE MAZF-RELATED"/>
    <property type="match status" value="1"/>
</dbReference>
<dbReference type="SUPFAM" id="SSF50118">
    <property type="entry name" value="Cell growth inhibitor/plasmid maintenance toxic component"/>
    <property type="match status" value="1"/>
</dbReference>
<accession>A0A1V1NX55</accession>
<sequence>MQRGEVWWADLPSPMGRRPVLLLSRNEAYEVRNAITVAQITTTIRNIPVEVKLGSKDGLPKKCVVNLDTIATIKKNLVTEKIVMLSKSKIIQVDAAVKFVLSLS</sequence>
<dbReference type="GO" id="GO:0016075">
    <property type="term" value="P:rRNA catabolic process"/>
    <property type="evidence" value="ECO:0007669"/>
    <property type="project" value="TreeGrafter"/>
</dbReference>
<name>A0A1V1NX55_9BACT</name>
<dbReference type="Pfam" id="PF02452">
    <property type="entry name" value="PemK_toxin"/>
    <property type="match status" value="1"/>
</dbReference>
<dbReference type="GO" id="GO:0006402">
    <property type="term" value="P:mRNA catabolic process"/>
    <property type="evidence" value="ECO:0007669"/>
    <property type="project" value="TreeGrafter"/>
</dbReference>
<comment type="caution">
    <text evidence="1">The sequence shown here is derived from an EMBL/GenBank/DDBJ whole genome shotgun (WGS) entry which is preliminary data.</text>
</comment>
<dbReference type="EMBL" id="ATBP01001540">
    <property type="protein sequence ID" value="ETR67141.1"/>
    <property type="molecule type" value="Genomic_DNA"/>
</dbReference>
<gene>
    <name evidence="1" type="ORF">OMM_11909</name>
</gene>
<protein>
    <submittedName>
        <fullName evidence="1">MazF family transcriptional regulator</fullName>
    </submittedName>
</protein>
<proteinExistence type="predicted"/>
<evidence type="ECO:0000313" key="2">
    <source>
        <dbReference type="Proteomes" id="UP000189670"/>
    </source>
</evidence>
<dbReference type="Proteomes" id="UP000189670">
    <property type="component" value="Unassembled WGS sequence"/>
</dbReference>
<dbReference type="InterPro" id="IPR003477">
    <property type="entry name" value="PemK-like"/>
</dbReference>
<dbReference type="AlphaFoldDB" id="A0A1V1NX55"/>
<dbReference type="PANTHER" id="PTHR33988:SF2">
    <property type="entry name" value="ENDORIBONUCLEASE MAZF"/>
    <property type="match status" value="1"/>
</dbReference>
<dbReference type="InterPro" id="IPR011067">
    <property type="entry name" value="Plasmid_toxin/cell-grow_inhib"/>
</dbReference>
<dbReference type="GO" id="GO:0003677">
    <property type="term" value="F:DNA binding"/>
    <property type="evidence" value="ECO:0007669"/>
    <property type="project" value="InterPro"/>
</dbReference>
<dbReference type="GO" id="GO:0004521">
    <property type="term" value="F:RNA endonuclease activity"/>
    <property type="evidence" value="ECO:0007669"/>
    <property type="project" value="TreeGrafter"/>
</dbReference>
<organism evidence="1 2">
    <name type="scientific">Candidatus Magnetoglobus multicellularis str. Araruama</name>
    <dbReference type="NCBI Taxonomy" id="890399"/>
    <lineage>
        <taxon>Bacteria</taxon>
        <taxon>Pseudomonadati</taxon>
        <taxon>Thermodesulfobacteriota</taxon>
        <taxon>Desulfobacteria</taxon>
        <taxon>Desulfobacterales</taxon>
        <taxon>Desulfobacteraceae</taxon>
        <taxon>Candidatus Magnetoglobus</taxon>
    </lineage>
</organism>